<sequence length="156" mass="17789">MSVVLVALIMSIASSAAAQTQAGSEQADTFDEGAFTMVPIRKPLEWERFLRRCRVSIELNPFDFAKKEPNAAGYCSGFIESKLLRLNESRNITLRQRAYANPHFEFNIVDEVMKTLRSPSFANNGYDHRGIIAKYNTVEQLLDYVIDNILYMKDDK</sequence>
<evidence type="ECO:0000256" key="1">
    <source>
        <dbReference type="SAM" id="SignalP"/>
    </source>
</evidence>
<reference evidence="2 3" key="1">
    <citation type="submission" date="2024-05" db="EMBL/GenBank/DDBJ databases">
        <title>Sphingomonas sp. HF-S3 16S ribosomal RNA gene Genome sequencing and assembly.</title>
        <authorList>
            <person name="Lee H."/>
        </authorList>
    </citation>
    <scope>NUCLEOTIDE SEQUENCE [LARGE SCALE GENOMIC DNA]</scope>
    <source>
        <strain evidence="2 3">HF-S3</strain>
    </source>
</reference>
<keyword evidence="1" id="KW-0732">Signal</keyword>
<proteinExistence type="predicted"/>
<accession>A0ABV0BDB4</accession>
<dbReference type="Proteomes" id="UP001427805">
    <property type="component" value="Unassembled WGS sequence"/>
</dbReference>
<dbReference type="EMBL" id="JBDIZK010000014">
    <property type="protein sequence ID" value="MEN3749537.1"/>
    <property type="molecule type" value="Genomic_DNA"/>
</dbReference>
<organism evidence="2 3">
    <name type="scientific">Sphingomonas rustica</name>
    <dbReference type="NCBI Taxonomy" id="3103142"/>
    <lineage>
        <taxon>Bacteria</taxon>
        <taxon>Pseudomonadati</taxon>
        <taxon>Pseudomonadota</taxon>
        <taxon>Alphaproteobacteria</taxon>
        <taxon>Sphingomonadales</taxon>
        <taxon>Sphingomonadaceae</taxon>
        <taxon>Sphingomonas</taxon>
    </lineage>
</organism>
<evidence type="ECO:0000313" key="2">
    <source>
        <dbReference type="EMBL" id="MEN3749537.1"/>
    </source>
</evidence>
<protein>
    <submittedName>
        <fullName evidence="2">Uncharacterized protein</fullName>
    </submittedName>
</protein>
<comment type="caution">
    <text evidence="2">The sequence shown here is derived from an EMBL/GenBank/DDBJ whole genome shotgun (WGS) entry which is preliminary data.</text>
</comment>
<keyword evidence="3" id="KW-1185">Reference proteome</keyword>
<evidence type="ECO:0000313" key="3">
    <source>
        <dbReference type="Proteomes" id="UP001427805"/>
    </source>
</evidence>
<name>A0ABV0BDB4_9SPHN</name>
<feature type="signal peptide" evidence="1">
    <location>
        <begin position="1"/>
        <end position="18"/>
    </location>
</feature>
<gene>
    <name evidence="2" type="ORF">TPR58_20355</name>
</gene>
<feature type="chain" id="PRO_5046120803" evidence="1">
    <location>
        <begin position="19"/>
        <end position="156"/>
    </location>
</feature>